<dbReference type="AlphaFoldDB" id="A0A137PCS8"/>
<dbReference type="EMBL" id="KQ964446">
    <property type="protein sequence ID" value="KXN72809.1"/>
    <property type="molecule type" value="Genomic_DNA"/>
</dbReference>
<evidence type="ECO:0000313" key="4">
    <source>
        <dbReference type="Proteomes" id="UP000070444"/>
    </source>
</evidence>
<evidence type="ECO:0000259" key="2">
    <source>
        <dbReference type="Pfam" id="PF20649"/>
    </source>
</evidence>
<dbReference type="PANTHER" id="PTHR13228:SF3">
    <property type="entry name" value="CONSERVED OLIGOMERIC GOLGI COMPLEX SUBUNIT 5"/>
    <property type="match status" value="1"/>
</dbReference>
<dbReference type="InterPro" id="IPR048485">
    <property type="entry name" value="COG5_helical"/>
</dbReference>
<reference evidence="3 4" key="1">
    <citation type="journal article" date="2015" name="Genome Biol. Evol.">
        <title>Phylogenomic analyses indicate that early fungi evolved digesting cell walls of algal ancestors of land plants.</title>
        <authorList>
            <person name="Chang Y."/>
            <person name="Wang S."/>
            <person name="Sekimoto S."/>
            <person name="Aerts A.L."/>
            <person name="Choi C."/>
            <person name="Clum A."/>
            <person name="LaButti K.M."/>
            <person name="Lindquist E.A."/>
            <person name="Yee Ngan C."/>
            <person name="Ohm R.A."/>
            <person name="Salamov A.A."/>
            <person name="Grigoriev I.V."/>
            <person name="Spatafora J.W."/>
            <person name="Berbee M.L."/>
        </authorList>
    </citation>
    <scope>NUCLEOTIDE SEQUENCE [LARGE SCALE GENOMIC DNA]</scope>
    <source>
        <strain evidence="3 4">NRRL 28638</strain>
    </source>
</reference>
<proteinExistence type="predicted"/>
<dbReference type="Proteomes" id="UP000070444">
    <property type="component" value="Unassembled WGS sequence"/>
</dbReference>
<gene>
    <name evidence="3" type="ORF">CONCODRAFT_4305</name>
</gene>
<protein>
    <recommendedName>
        <fullName evidence="2">Conserved oligomeric Golgi complex subunit 5 helical domain-containing protein</fullName>
    </recommendedName>
</protein>
<dbReference type="Pfam" id="PF20649">
    <property type="entry name" value="COG5_C"/>
    <property type="match status" value="1"/>
</dbReference>
<dbReference type="GO" id="GO:0006891">
    <property type="term" value="P:intra-Golgi vesicle-mediated transport"/>
    <property type="evidence" value="ECO:0007669"/>
    <property type="project" value="InterPro"/>
</dbReference>
<dbReference type="GO" id="GO:0017119">
    <property type="term" value="C:Golgi transport complex"/>
    <property type="evidence" value="ECO:0007669"/>
    <property type="project" value="InterPro"/>
</dbReference>
<accession>A0A137PCS8</accession>
<keyword evidence="4" id="KW-1185">Reference proteome</keyword>
<dbReference type="STRING" id="796925.A0A137PCS8"/>
<organism evidence="3 4">
    <name type="scientific">Conidiobolus coronatus (strain ATCC 28846 / CBS 209.66 / NRRL 28638)</name>
    <name type="common">Delacroixia coronata</name>
    <dbReference type="NCBI Taxonomy" id="796925"/>
    <lineage>
        <taxon>Eukaryota</taxon>
        <taxon>Fungi</taxon>
        <taxon>Fungi incertae sedis</taxon>
        <taxon>Zoopagomycota</taxon>
        <taxon>Entomophthoromycotina</taxon>
        <taxon>Entomophthoromycetes</taxon>
        <taxon>Entomophthorales</taxon>
        <taxon>Ancylistaceae</taxon>
        <taxon>Conidiobolus</taxon>
    </lineage>
</organism>
<dbReference type="OrthoDB" id="18786at2759"/>
<dbReference type="InterPro" id="IPR019465">
    <property type="entry name" value="Cog5"/>
</dbReference>
<dbReference type="PANTHER" id="PTHR13228">
    <property type="entry name" value="CONSERVED OLIGOMERIC GOLGI COMPLEX COMPONENT 5"/>
    <property type="match status" value="1"/>
</dbReference>
<evidence type="ECO:0000256" key="1">
    <source>
        <dbReference type="SAM" id="MobiDB-lite"/>
    </source>
</evidence>
<feature type="domain" description="Conserved oligomeric Golgi complex subunit 5 helical" evidence="2">
    <location>
        <begin position="133"/>
        <end position="314"/>
    </location>
</feature>
<name>A0A137PCS8_CONC2</name>
<evidence type="ECO:0000313" key="3">
    <source>
        <dbReference type="EMBL" id="KXN72809.1"/>
    </source>
</evidence>
<sequence>MSLKSPLSPNEELLPTTPTTTKNQPPLTKTQEAELKSYLVSFTHFDSNFTKLKTDVDYLESSIERLKAKLRQPLAIAKQKVKLLSRQQQASQQLVNLIKFCELAAKLGDSEKSQFNAKFIKEIDELILLEDLEDYEIVKKSSNMINLKKEKAFDDADRFLINGMQNQDQVEIVNALNITYYLNTLLPTIKSLYEQMEQQINNSIVNLFGFKAHPPGMPQFWDNFESSFNFIADELIKISILQTVLQKQKVPETNELYLDLIEKNLSYENLVSSLWSSFNNQLRSIVENLNKKNPNLHKLILDNYPKLISLIYQFLQKLAIKTSYYNDPQVQSVEKLTIMNSFSIYEQDYLKASYQRILKPVNLAFPSNTREIATRNDIGYLIRLMAKELDLVQLDTNLIEGVTQNIEKSIRIIHSRCSSMIIRDSSAYFIPNFSSLLTSSNSSQQLLKQSQSLTDSQQRNLDLALCLGHLYLQIKKSLVFKSSENLINLVNPVIETSLQKLSELIDNIIQPLSNKVQEDLEKMFLNLHQSNYR</sequence>
<feature type="region of interest" description="Disordered" evidence="1">
    <location>
        <begin position="1"/>
        <end position="28"/>
    </location>
</feature>